<dbReference type="Pfam" id="PF07715">
    <property type="entry name" value="Plug"/>
    <property type="match status" value="1"/>
</dbReference>
<dbReference type="Pfam" id="PF07660">
    <property type="entry name" value="STN"/>
    <property type="match status" value="1"/>
</dbReference>
<dbReference type="Gene3D" id="2.40.170.20">
    <property type="entry name" value="TonB-dependent receptor, beta-barrel domain"/>
    <property type="match status" value="1"/>
</dbReference>
<keyword evidence="5 7" id="KW-0472">Membrane</keyword>
<keyword evidence="3 7" id="KW-1134">Transmembrane beta strand</keyword>
<dbReference type="EMBL" id="AP018694">
    <property type="protein sequence ID" value="BBE20257.1"/>
    <property type="molecule type" value="Genomic_DNA"/>
</dbReference>
<evidence type="ECO:0000256" key="2">
    <source>
        <dbReference type="ARBA" id="ARBA00022448"/>
    </source>
</evidence>
<dbReference type="SUPFAM" id="SSF49464">
    <property type="entry name" value="Carboxypeptidase regulatory domain-like"/>
    <property type="match status" value="1"/>
</dbReference>
<evidence type="ECO:0000256" key="5">
    <source>
        <dbReference type="ARBA" id="ARBA00023136"/>
    </source>
</evidence>
<dbReference type="InterPro" id="IPR008969">
    <property type="entry name" value="CarboxyPept-like_regulatory"/>
</dbReference>
<dbReference type="InterPro" id="IPR012910">
    <property type="entry name" value="Plug_dom"/>
</dbReference>
<dbReference type="NCBIfam" id="TIGR04056">
    <property type="entry name" value="OMP_RagA_SusC"/>
    <property type="match status" value="1"/>
</dbReference>
<evidence type="ECO:0000256" key="7">
    <source>
        <dbReference type="PROSITE-ProRule" id="PRU01360"/>
    </source>
</evidence>
<name>A0A5K7SFP6_9BACT</name>
<organism evidence="11 12">
    <name type="scientific">Aquipluma nitroreducens</name>
    <dbReference type="NCBI Taxonomy" id="2010828"/>
    <lineage>
        <taxon>Bacteria</taxon>
        <taxon>Pseudomonadati</taxon>
        <taxon>Bacteroidota</taxon>
        <taxon>Bacteroidia</taxon>
        <taxon>Marinilabiliales</taxon>
        <taxon>Prolixibacteraceae</taxon>
        <taxon>Aquipluma</taxon>
    </lineage>
</organism>
<keyword evidence="6 7" id="KW-0998">Cell outer membrane</keyword>
<comment type="similarity">
    <text evidence="7">Belongs to the TonB-dependent receptor family.</text>
</comment>
<evidence type="ECO:0000256" key="4">
    <source>
        <dbReference type="ARBA" id="ARBA00022692"/>
    </source>
</evidence>
<accession>A0A5K7SFP6</accession>
<evidence type="ECO:0000256" key="8">
    <source>
        <dbReference type="SAM" id="Phobius"/>
    </source>
</evidence>
<dbReference type="InterPro" id="IPR039426">
    <property type="entry name" value="TonB-dep_rcpt-like"/>
</dbReference>
<dbReference type="Pfam" id="PF13715">
    <property type="entry name" value="CarbopepD_reg_2"/>
    <property type="match status" value="1"/>
</dbReference>
<dbReference type="Gene3D" id="2.60.40.1120">
    <property type="entry name" value="Carboxypeptidase-like, regulatory domain"/>
    <property type="match status" value="1"/>
</dbReference>
<evidence type="ECO:0000313" key="12">
    <source>
        <dbReference type="Proteomes" id="UP001193389"/>
    </source>
</evidence>
<evidence type="ECO:0000259" key="10">
    <source>
        <dbReference type="Pfam" id="PF07715"/>
    </source>
</evidence>
<protein>
    <submittedName>
        <fullName evidence="11">SusC, outer membrane protein</fullName>
    </submittedName>
</protein>
<dbReference type="FunFam" id="2.60.40.1120:FF:000003">
    <property type="entry name" value="Outer membrane protein Omp121"/>
    <property type="match status" value="1"/>
</dbReference>
<sequence length="1154" mass="129875">MKKNCTNGICLHWYVLRKALFVMKLTVLIFLITSLSLMARESYSQETRISLNMKNVQIKDVLLKIENTSEFFFIYNNQLIDVDRNVSINVDNEKISNILHDIFKNQQVDFQLTDKKIVIVPITPSEQQSQSKVSGKVTDPSGSPLPGVTVLVKGTTIGVITDSNGNYSLSNIPENAVLQFSFVGMTMQEVKVGAQSTVNVVLKEETIGLDEVVAIGYGTSRKKDLTGAVVNVKAEELMKYRPASVSDLLRSSVAGLKVGYSTDAKATPDFSIRGTNTIKSNPDDEAAANKPLIVVDGVIFNGDLSEINVNDVETVDVLKDASAASIYGSRASNGVVVFTTKKGASNAPVIRFSAKYGVVTSFRRLKTYNGDEVMNWLVNMKESINSKLQEPWSQWTPYDKVPDQYKANWLTANGIPGETDKNKITSVWLDGFGFEQNEKENYMVGKSYDWQNWLFHTGQRQDYNFNVSGRANKVTYFWSIGLKDYESLQVGETFKSVTSRLNFDISVTDFLNVGLNANIAYEDEGQQPIDPSGYISASPFDTPWGNGMPQTKENLKLSSAGSNLSNPLLDPAYITRKFDSYRLSPTMYAKLTLPFGIVLTSNFTQRLEFGRRFQFDSPAHPLWTHGGMVNRIHTQTYGWQTDNILNWNKDFGPHRFSVTGLWNRESNQSWETDAYTSNFSPNANLGFHEMAYGLQPSTDSYDEANSRTAMMGRVNYAYQSRYNLSASIRRDGYSRFGSNHLYATFPSLSAGWTLSEENFMAANKKWLSTLKLRATWGVNGNSSGIGPYAAYARMQDSKYLNYSNGYIMVPYLYVDRMQNANLSWEKNQAWNLGIDYGFWDGRLKGALDLYTSKTTDLLLDKKLPIVTGFNSITTNVGNLKNSGFDLSINTENIKSNDFSWTSSLNISYNKNEILSLTGEKSQVIDNNGNPVVDSKGNPVMKEPDDTDNGWFIGQSKDVIWDYKVNGVYQVTDAAEAAKYDRSPGDFRVVDQNGDGKLNSADKVFQGLSSAPWYITFRNDFRYKNFDMGIILFSKLGYKGGSEYPFNNQEDYIKNHNWYKIPYWTPDNKINDGARVNSIRLGDMMMWIPKSYVRFQNLSVGYNLPKELLHKINFGNARIALNIDNIGLVTKWKMGDPESLSELPRIYSFSVDLSF</sequence>
<dbReference type="NCBIfam" id="TIGR04057">
    <property type="entry name" value="SusC_RagA_signa"/>
    <property type="match status" value="1"/>
</dbReference>
<dbReference type="PROSITE" id="PS52016">
    <property type="entry name" value="TONB_DEPENDENT_REC_3"/>
    <property type="match status" value="1"/>
</dbReference>
<evidence type="ECO:0000256" key="3">
    <source>
        <dbReference type="ARBA" id="ARBA00022452"/>
    </source>
</evidence>
<dbReference type="InterPro" id="IPR037066">
    <property type="entry name" value="Plug_dom_sf"/>
</dbReference>
<feature type="domain" description="TonB-dependent receptor plug" evidence="10">
    <location>
        <begin position="222"/>
        <end position="335"/>
    </location>
</feature>
<evidence type="ECO:0000256" key="1">
    <source>
        <dbReference type="ARBA" id="ARBA00004571"/>
    </source>
</evidence>
<dbReference type="GO" id="GO:0009279">
    <property type="term" value="C:cell outer membrane"/>
    <property type="evidence" value="ECO:0007669"/>
    <property type="project" value="UniProtKB-SubCell"/>
</dbReference>
<comment type="subcellular location">
    <subcellularLocation>
        <location evidence="1 7">Cell outer membrane</location>
        <topology evidence="1 7">Multi-pass membrane protein</topology>
    </subcellularLocation>
</comment>
<dbReference type="KEGG" id="anf:AQPE_4448"/>
<keyword evidence="12" id="KW-1185">Reference proteome</keyword>
<evidence type="ECO:0000259" key="9">
    <source>
        <dbReference type="Pfam" id="PF07660"/>
    </source>
</evidence>
<feature type="domain" description="Secretin/TonB short N-terminal" evidence="9">
    <location>
        <begin position="73"/>
        <end position="121"/>
    </location>
</feature>
<dbReference type="AlphaFoldDB" id="A0A5K7SFP6"/>
<feature type="transmembrane region" description="Helical" evidence="8">
    <location>
        <begin position="21"/>
        <end position="39"/>
    </location>
</feature>
<dbReference type="InterPro" id="IPR023997">
    <property type="entry name" value="TonB-dep_OMP_SusC/RagA_CS"/>
</dbReference>
<dbReference type="RefSeq" id="WP_318348422.1">
    <property type="nucleotide sequence ID" value="NZ_AP018694.1"/>
</dbReference>
<dbReference type="InterPro" id="IPR011662">
    <property type="entry name" value="Secretin/TonB_short_N"/>
</dbReference>
<keyword evidence="2 7" id="KW-0813">Transport</keyword>
<keyword evidence="4 7" id="KW-0812">Transmembrane</keyword>
<dbReference type="SUPFAM" id="SSF56935">
    <property type="entry name" value="Porins"/>
    <property type="match status" value="1"/>
</dbReference>
<dbReference type="InterPro" id="IPR036942">
    <property type="entry name" value="Beta-barrel_TonB_sf"/>
</dbReference>
<keyword evidence="8" id="KW-1133">Transmembrane helix</keyword>
<evidence type="ECO:0000313" key="11">
    <source>
        <dbReference type="EMBL" id="BBE20257.1"/>
    </source>
</evidence>
<dbReference type="Proteomes" id="UP001193389">
    <property type="component" value="Chromosome"/>
</dbReference>
<reference evidence="11" key="1">
    <citation type="journal article" date="2020" name="Int. J. Syst. Evol. Microbiol.">
        <title>Aquipluma nitroreducens gen. nov. sp. nov., a novel facultatively anaerobic bacterium isolated from a freshwater lake.</title>
        <authorList>
            <person name="Watanabe M."/>
            <person name="Kojima H."/>
            <person name="Fukui M."/>
        </authorList>
    </citation>
    <scope>NUCLEOTIDE SEQUENCE</scope>
    <source>
        <strain evidence="11">MeG22</strain>
    </source>
</reference>
<dbReference type="Gene3D" id="2.170.130.10">
    <property type="entry name" value="TonB-dependent receptor, plug domain"/>
    <property type="match status" value="1"/>
</dbReference>
<evidence type="ECO:0000256" key="6">
    <source>
        <dbReference type="ARBA" id="ARBA00023237"/>
    </source>
</evidence>
<proteinExistence type="inferred from homology"/>
<gene>
    <name evidence="11" type="ORF">AQPE_4448</name>
</gene>
<dbReference type="InterPro" id="IPR023996">
    <property type="entry name" value="TonB-dep_OMP_SusC/RagA"/>
</dbReference>